<evidence type="ECO:0000256" key="4">
    <source>
        <dbReference type="ARBA" id="ARBA00022622"/>
    </source>
</evidence>
<keyword evidence="5" id="KW-0472">Membrane</keyword>
<evidence type="ECO:0000256" key="6">
    <source>
        <dbReference type="ARBA" id="ARBA00023180"/>
    </source>
</evidence>
<dbReference type="SUPFAM" id="SSF118251">
    <property type="entry name" value="Variant surface glycoprotein MITAT 1.2, VSG 221, C-terminal domain"/>
    <property type="match status" value="1"/>
</dbReference>
<evidence type="ECO:0000259" key="9">
    <source>
        <dbReference type="Pfam" id="PF00913"/>
    </source>
</evidence>
<gene>
    <name evidence="10" type="ORF">TEOVI_000282400</name>
</gene>
<evidence type="ECO:0000256" key="8">
    <source>
        <dbReference type="SAM" id="MobiDB-lite"/>
    </source>
</evidence>
<evidence type="ECO:0000256" key="7">
    <source>
        <dbReference type="ARBA" id="ARBA00023288"/>
    </source>
</evidence>
<comment type="subcellular location">
    <subcellularLocation>
        <location evidence="2">Cell membrane</location>
        <topology evidence="2">Lipid-anchor</topology>
        <topology evidence="2">GPI-anchor</topology>
    </subcellularLocation>
</comment>
<dbReference type="EMBL" id="CZPT02001603">
    <property type="protein sequence ID" value="SCU71244.1"/>
    <property type="molecule type" value="Genomic_DNA"/>
</dbReference>
<comment type="caution">
    <text evidence="10">The sequence shown here is derived from an EMBL/GenBank/DDBJ whole genome shotgun (WGS) entry which is preliminary data.</text>
</comment>
<evidence type="ECO:0000313" key="10">
    <source>
        <dbReference type="EMBL" id="SCU71244.1"/>
    </source>
</evidence>
<keyword evidence="6" id="KW-0325">Glycoprotein</keyword>
<sequence length="183" mass="20469">MYRQQVLGDVYLDKPKPTDLEDQIKAKFGDPNEMSKKYNDNFATIKVVNLLTKTPETKDMGTISNIKELVAVLDYYRKQNVKTLRDEIAGLKENANKDDNKTSEKICNDVGDKNETGCNKTPGCHFVASNGEGKKCTLSEEGKKTVQKEAEKETGGKDGKDRKKEEKCAKHGTDKNACDKDNN</sequence>
<dbReference type="InterPro" id="IPR001812">
    <property type="entry name" value="Trypano_VSG_A_N_dom"/>
</dbReference>
<evidence type="ECO:0000313" key="11">
    <source>
        <dbReference type="Proteomes" id="UP000195570"/>
    </source>
</evidence>
<dbReference type="AlphaFoldDB" id="A0A1G4IFS7"/>
<dbReference type="Pfam" id="PF00913">
    <property type="entry name" value="Trypan_glycop"/>
    <property type="match status" value="1"/>
</dbReference>
<reference evidence="10" key="1">
    <citation type="submission" date="2016-09" db="EMBL/GenBank/DDBJ databases">
        <authorList>
            <person name="Hebert L."/>
            <person name="Moumen B."/>
        </authorList>
    </citation>
    <scope>NUCLEOTIDE SEQUENCE [LARGE SCALE GENOMIC DNA]</scope>
    <source>
        <strain evidence="10">OVI</strain>
    </source>
</reference>
<dbReference type="VEuPathDB" id="TriTrypDB:TEOVI_000282400"/>
<feature type="domain" description="Trypanosome variant surface glycoprotein A-type N-terminal" evidence="9">
    <location>
        <begin position="18"/>
        <end position="76"/>
    </location>
</feature>
<keyword evidence="3" id="KW-1003">Cell membrane</keyword>
<keyword evidence="7" id="KW-0449">Lipoprotein</keyword>
<keyword evidence="4" id="KW-0336">GPI-anchor</keyword>
<dbReference type="SUPFAM" id="SSF58087">
    <property type="entry name" value="Variant surface glycoprotein (N-terminal domain)"/>
    <property type="match status" value="1"/>
</dbReference>
<accession>A0A1G4IFS7</accession>
<dbReference type="RefSeq" id="XP_067081938.1">
    <property type="nucleotide sequence ID" value="XM_067225837.1"/>
</dbReference>
<keyword evidence="11" id="KW-1185">Reference proteome</keyword>
<dbReference type="GO" id="GO:0098552">
    <property type="term" value="C:side of membrane"/>
    <property type="evidence" value="ECO:0007669"/>
    <property type="project" value="UniProtKB-KW"/>
</dbReference>
<dbReference type="GeneID" id="92376764"/>
<evidence type="ECO:0000256" key="5">
    <source>
        <dbReference type="ARBA" id="ARBA00023136"/>
    </source>
</evidence>
<proteinExistence type="predicted"/>
<name>A0A1G4IFS7_TRYEQ</name>
<evidence type="ECO:0000256" key="3">
    <source>
        <dbReference type="ARBA" id="ARBA00022475"/>
    </source>
</evidence>
<protein>
    <recommendedName>
        <fullName evidence="9">Trypanosome variant surface glycoprotein A-type N-terminal domain-containing protein</fullName>
    </recommendedName>
</protein>
<organism evidence="10 11">
    <name type="scientific">Trypanosoma equiperdum</name>
    <dbReference type="NCBI Taxonomy" id="5694"/>
    <lineage>
        <taxon>Eukaryota</taxon>
        <taxon>Discoba</taxon>
        <taxon>Euglenozoa</taxon>
        <taxon>Kinetoplastea</taxon>
        <taxon>Metakinetoplastina</taxon>
        <taxon>Trypanosomatida</taxon>
        <taxon>Trypanosomatidae</taxon>
        <taxon>Trypanosoma</taxon>
    </lineage>
</organism>
<dbReference type="Gene3D" id="1.10.470.10">
    <property type="entry name" value="Variant Surface Glycoprotein, subunit A, domain 2"/>
    <property type="match status" value="1"/>
</dbReference>
<comment type="function">
    <text evidence="1">VSG forms a coat on the surface of the parasite. The trypanosome evades the immune response of the host by expressing a series of antigenically distinct VSGs from an estimated 1000 VSG genes.</text>
</comment>
<dbReference type="InterPro" id="IPR027446">
    <property type="entry name" value="VSG_C_dom_sf"/>
</dbReference>
<evidence type="ECO:0000256" key="2">
    <source>
        <dbReference type="ARBA" id="ARBA00004609"/>
    </source>
</evidence>
<dbReference type="GO" id="GO:0042783">
    <property type="term" value="P:symbiont-mediated evasion of host immune response"/>
    <property type="evidence" value="ECO:0007669"/>
    <property type="project" value="InterPro"/>
</dbReference>
<feature type="region of interest" description="Disordered" evidence="8">
    <location>
        <begin position="138"/>
        <end position="183"/>
    </location>
</feature>
<evidence type="ECO:0000256" key="1">
    <source>
        <dbReference type="ARBA" id="ARBA00002523"/>
    </source>
</evidence>
<dbReference type="GO" id="GO:0005886">
    <property type="term" value="C:plasma membrane"/>
    <property type="evidence" value="ECO:0007669"/>
    <property type="project" value="UniProtKB-SubCell"/>
</dbReference>
<dbReference type="Proteomes" id="UP000195570">
    <property type="component" value="Unassembled WGS sequence"/>
</dbReference>